<dbReference type="WormBase" id="Y53H1B.4">
    <property type="protein sequence ID" value="CE53953"/>
    <property type="gene ID" value="WBGene00013182"/>
</dbReference>
<dbReference type="Proteomes" id="UP000001940">
    <property type="component" value="Chromosome I"/>
</dbReference>
<dbReference type="PaxDb" id="6239-Y53H1B.4"/>
<evidence type="ECO:0000313" key="3">
    <source>
        <dbReference type="WormBase" id="Y53H1B.4"/>
    </source>
</evidence>
<dbReference type="AGR" id="WB:WBGene00013182"/>
<dbReference type="Bgee" id="WBGene00013182">
    <property type="expression patterns" value="Expressed in embryo"/>
</dbReference>
<dbReference type="UCSC" id="Y53H1B.4">
    <property type="organism name" value="c. elegans"/>
</dbReference>
<dbReference type="HOGENOM" id="CLU_1497557_0_0_1"/>
<sequence>MCRDFGEIVSNCAYFVVCVYLRTDRKFSLDCVIRSPTKMNHMKFDFVPKPREFYTNSLHEAFVKYGKAEKFENEQLIFYTWEFSSNHGIMFMVENHMNRFVSVKGSQDETGYEISQCFLQFETISPKSRHIVGGFYCEYWKTKCNVKLEYTVSRFAFAPFYWLDRYLDYLS</sequence>
<dbReference type="FunCoup" id="Q9U249">
    <property type="interactions" value="226"/>
</dbReference>
<organism evidence="1 2">
    <name type="scientific">Caenorhabditis elegans</name>
    <dbReference type="NCBI Taxonomy" id="6239"/>
    <lineage>
        <taxon>Eukaryota</taxon>
        <taxon>Metazoa</taxon>
        <taxon>Ecdysozoa</taxon>
        <taxon>Nematoda</taxon>
        <taxon>Chromadorea</taxon>
        <taxon>Rhabditida</taxon>
        <taxon>Rhabditina</taxon>
        <taxon>Rhabditomorpha</taxon>
        <taxon>Rhabditoidea</taxon>
        <taxon>Rhabditidae</taxon>
        <taxon>Peloderinae</taxon>
        <taxon>Caenorhabditis</taxon>
    </lineage>
</organism>
<evidence type="ECO:0000313" key="1">
    <source>
        <dbReference type="EMBL" id="CAB60412.2"/>
    </source>
</evidence>
<keyword evidence="2" id="KW-1185">Reference proteome</keyword>
<accession>Q9U249</accession>
<dbReference type="EMBL" id="BX284601">
    <property type="protein sequence ID" value="CAB60412.2"/>
    <property type="molecule type" value="Genomic_DNA"/>
</dbReference>
<name>Q9U249_CAEEL</name>
<proteinExistence type="predicted"/>
<dbReference type="AlphaFoldDB" id="Q9U249"/>
<evidence type="ECO:0000313" key="2">
    <source>
        <dbReference type="Proteomes" id="UP000001940"/>
    </source>
</evidence>
<protein>
    <submittedName>
        <fullName evidence="1">VASt domain-containing protein</fullName>
    </submittedName>
</protein>
<dbReference type="eggNOG" id="ENOG502TKD1">
    <property type="taxonomic scope" value="Eukaryota"/>
</dbReference>
<gene>
    <name evidence="1" type="ORF">CELE_Y53H1B.4</name>
    <name evidence="1 3" type="ORF">Y53H1B.4</name>
</gene>
<dbReference type="InParanoid" id="Q9U249"/>
<reference evidence="1 2" key="1">
    <citation type="journal article" date="1998" name="Science">
        <title>Genome sequence of the nematode C. elegans: a platform for investigating biology.</title>
        <authorList>
            <consortium name="The C. elegans sequencing consortium"/>
            <person name="Sulson J.E."/>
            <person name="Waterston R."/>
        </authorList>
    </citation>
    <scope>NUCLEOTIDE SEQUENCE [LARGE SCALE GENOMIC DNA]</scope>
    <source>
        <strain evidence="1 2">Bristol N2</strain>
    </source>
</reference>